<proteinExistence type="predicted"/>
<dbReference type="InterPro" id="IPR018569">
    <property type="entry name" value="Saf-pilin_pilus_formation"/>
</dbReference>
<keyword evidence="5" id="KW-1185">Reference proteome</keyword>
<accession>A0A1I7E9P2</accession>
<dbReference type="InterPro" id="IPR037028">
    <property type="entry name" value="Dr_adhesin_sf"/>
</dbReference>
<dbReference type="Proteomes" id="UP000199187">
    <property type="component" value="Unassembled WGS sequence"/>
</dbReference>
<sequence length="172" mass="17686">MQKKLLSIAMGFITLGMASSASAAFIEQVTQTSTLTFSQPTSALNLVINPVAGLTAGAFQNGAQLANITVTQTASTDLNHIGLRWTPGIANQVVESSRQAVVLGDTSATNQLKAIISFTGVAGSDVASPAGGPYYVTTPTVNTLNAQILTQGNQNIAADTYPISLDAAVYIP</sequence>
<dbReference type="Pfam" id="PF09460">
    <property type="entry name" value="Saf-Nte_pilin"/>
    <property type="match status" value="1"/>
</dbReference>
<organism evidence="4 5">
    <name type="scientific">Kosakonia arachidis</name>
    <dbReference type="NCBI Taxonomy" id="551989"/>
    <lineage>
        <taxon>Bacteria</taxon>
        <taxon>Pseudomonadati</taxon>
        <taxon>Pseudomonadota</taxon>
        <taxon>Gammaproteobacteria</taxon>
        <taxon>Enterobacterales</taxon>
        <taxon>Enterobacteriaceae</taxon>
        <taxon>Kosakonia</taxon>
    </lineage>
</organism>
<dbReference type="AlphaFoldDB" id="A0A1I7E9P2"/>
<dbReference type="Gene3D" id="2.60.40.1570">
    <property type="entry name" value="Dr adhesin"/>
    <property type="match status" value="1"/>
</dbReference>
<evidence type="ECO:0000256" key="1">
    <source>
        <dbReference type="ARBA" id="ARBA00022729"/>
    </source>
</evidence>
<dbReference type="InterPro" id="IPR008966">
    <property type="entry name" value="Adhesion_dom_sf"/>
</dbReference>
<evidence type="ECO:0000313" key="4">
    <source>
        <dbReference type="EMBL" id="SFU20605.1"/>
    </source>
</evidence>
<dbReference type="EMBL" id="FPAU01000013">
    <property type="protein sequence ID" value="SFU20605.1"/>
    <property type="molecule type" value="Genomic_DNA"/>
</dbReference>
<feature type="domain" description="Saf-pilin pilus formation protein" evidence="3">
    <location>
        <begin position="33"/>
        <end position="172"/>
    </location>
</feature>
<evidence type="ECO:0000256" key="2">
    <source>
        <dbReference type="SAM" id="SignalP"/>
    </source>
</evidence>
<dbReference type="CDD" id="cd18775">
    <property type="entry name" value="SafA-like"/>
    <property type="match status" value="1"/>
</dbReference>
<keyword evidence="1 2" id="KW-0732">Signal</keyword>
<dbReference type="SUPFAM" id="SSF49401">
    <property type="entry name" value="Bacterial adhesins"/>
    <property type="match status" value="1"/>
</dbReference>
<reference evidence="5" key="1">
    <citation type="submission" date="2016-10" db="EMBL/GenBank/DDBJ databases">
        <authorList>
            <person name="Varghese N."/>
            <person name="Submissions S."/>
        </authorList>
    </citation>
    <scope>NUCLEOTIDE SEQUENCE [LARGE SCALE GENOMIC DNA]</scope>
    <source>
        <strain evidence="5">Ah-143</strain>
    </source>
</reference>
<name>A0A1I7E9P2_9ENTR</name>
<evidence type="ECO:0000259" key="3">
    <source>
        <dbReference type="Pfam" id="PF09460"/>
    </source>
</evidence>
<dbReference type="OrthoDB" id="10017702at2"/>
<evidence type="ECO:0000313" key="5">
    <source>
        <dbReference type="Proteomes" id="UP000199187"/>
    </source>
</evidence>
<gene>
    <name evidence="4" type="ORF">SAMN05192562_11319</name>
</gene>
<protein>
    <submittedName>
        <fullName evidence="4">Saf-pilin pilus formation protein</fullName>
    </submittedName>
</protein>
<feature type="chain" id="PRO_5011454035" evidence="2">
    <location>
        <begin position="24"/>
        <end position="172"/>
    </location>
</feature>
<feature type="signal peptide" evidence="2">
    <location>
        <begin position="1"/>
        <end position="23"/>
    </location>
</feature>
<dbReference type="RefSeq" id="WP_090126947.1">
    <property type="nucleotide sequence ID" value="NZ_CP045299.1"/>
</dbReference>